<proteinExistence type="predicted"/>
<dbReference type="GO" id="GO:0016020">
    <property type="term" value="C:membrane"/>
    <property type="evidence" value="ECO:0007669"/>
    <property type="project" value="UniProtKB-SubCell"/>
</dbReference>
<keyword evidence="2" id="KW-0813">Transport</keyword>
<dbReference type="PANTHER" id="PTHR31585">
    <property type="entry name" value="FOLATE-BIOPTERIN TRANSPORTER 1, CHLOROPLASTIC"/>
    <property type="match status" value="1"/>
</dbReference>
<evidence type="ECO:0000256" key="4">
    <source>
        <dbReference type="ARBA" id="ARBA00022989"/>
    </source>
</evidence>
<dbReference type="OrthoDB" id="165391at2759"/>
<evidence type="ECO:0000256" key="5">
    <source>
        <dbReference type="ARBA" id="ARBA00023136"/>
    </source>
</evidence>
<feature type="transmembrane region" description="Helical" evidence="6">
    <location>
        <begin position="321"/>
        <end position="341"/>
    </location>
</feature>
<comment type="subcellular location">
    <subcellularLocation>
        <location evidence="1">Membrane</location>
        <topology evidence="1">Multi-pass membrane protein</topology>
    </subcellularLocation>
</comment>
<sequence length="633" mass="68718">MGGTIDNDVGYVISPEDQQLQTGLDGYMISPQERRQNFSMLETASASHSDDGGMYETAVLPYRPSSESDTSSVNFTDSLMVLGKQLPSGRAVVALDLFARENLGLLVSYIAVGAVHGLFQALVYPYLNIYLNMDDYLAYSAERWLAVPWLLKVFFAMLSDGVPIKGSRRRAYMLIGWGTCFLFSLILAVLPSETPYVTDGAVTNSAAAEAGDKYVAMFVIATFGYVLADTASDGMLVEFAQLHQASEQQQMQFHHQQRELEGDVHPMPTPPPRASGPTYVVTTLFAARYLAQFVVMFFVAFMCNSDSYGGTFGWGASVNGMLAIAILVSAGAIASTWFLLLEDENPAGYNVHILTPREWKVTAYKLFHQRAIVQLMAYMFLSRLCFTYYATSAKAVYEYWALAGTLMTNIFSSLNAAVFAGAALLIGHGPTMPILQKLGWRQTVAGSVVITAALVLVVALFAVYNVVRVAALTLIVEQIIAVFEALAYFVALLAAVAVAEPGLECTSFSLVITMGNLAVPFAISLSQAIGEHFDVYDSEYESDSSHARAQAMYCFLVAVVIRVLHLTLLPLLPDRAEAARALKLSRFTGRKGSVIVLAAAACAGFMVFWALLTTTLSSFERTSCLNIAGGEGC</sequence>
<dbReference type="Proteomes" id="UP000694044">
    <property type="component" value="Unassembled WGS sequence"/>
</dbReference>
<evidence type="ECO:0000313" key="8">
    <source>
        <dbReference type="Proteomes" id="UP000694044"/>
    </source>
</evidence>
<feature type="transmembrane region" description="Helical" evidence="6">
    <location>
        <begin position="479"/>
        <end position="498"/>
    </location>
</feature>
<feature type="transmembrane region" description="Helical" evidence="6">
    <location>
        <begin position="171"/>
        <end position="190"/>
    </location>
</feature>
<evidence type="ECO:0008006" key="9">
    <source>
        <dbReference type="Google" id="ProtNLM"/>
    </source>
</evidence>
<keyword evidence="5 6" id="KW-0472">Membrane</keyword>
<evidence type="ECO:0000256" key="1">
    <source>
        <dbReference type="ARBA" id="ARBA00004141"/>
    </source>
</evidence>
<protein>
    <recommendedName>
        <fullName evidence="9">Transmembrane protein</fullName>
    </recommendedName>
</protein>
<feature type="transmembrane region" description="Helical" evidence="6">
    <location>
        <begin position="550"/>
        <end position="572"/>
    </location>
</feature>
<evidence type="ECO:0000256" key="2">
    <source>
        <dbReference type="ARBA" id="ARBA00022448"/>
    </source>
</evidence>
<keyword evidence="3 6" id="KW-0812">Transmembrane</keyword>
<dbReference type="Pfam" id="PF03092">
    <property type="entry name" value="BT1"/>
    <property type="match status" value="1"/>
</dbReference>
<gene>
    <name evidence="7" type="ORF">PHYPSEUDO_013069</name>
</gene>
<reference evidence="7" key="1">
    <citation type="submission" date="2021-02" db="EMBL/GenBank/DDBJ databases">
        <authorList>
            <person name="Palmer J.M."/>
        </authorList>
    </citation>
    <scope>NUCLEOTIDE SEQUENCE</scope>
    <source>
        <strain evidence="7">SCRP734</strain>
    </source>
</reference>
<feature type="transmembrane region" description="Helical" evidence="6">
    <location>
        <begin position="103"/>
        <end position="124"/>
    </location>
</feature>
<evidence type="ECO:0000313" key="7">
    <source>
        <dbReference type="EMBL" id="KAG7388109.1"/>
    </source>
</evidence>
<evidence type="ECO:0000256" key="3">
    <source>
        <dbReference type="ARBA" id="ARBA00022692"/>
    </source>
</evidence>
<feature type="transmembrane region" description="Helical" evidence="6">
    <location>
        <begin position="144"/>
        <end position="164"/>
    </location>
</feature>
<dbReference type="AlphaFoldDB" id="A0A8T1W8T9"/>
<name>A0A8T1W8T9_9STRA</name>
<feature type="transmembrane region" description="Helical" evidence="6">
    <location>
        <begin position="371"/>
        <end position="390"/>
    </location>
</feature>
<keyword evidence="4 6" id="KW-1133">Transmembrane helix</keyword>
<feature type="transmembrane region" description="Helical" evidence="6">
    <location>
        <begin position="510"/>
        <end position="530"/>
    </location>
</feature>
<organism evidence="7 8">
    <name type="scientific">Phytophthora pseudosyringae</name>
    <dbReference type="NCBI Taxonomy" id="221518"/>
    <lineage>
        <taxon>Eukaryota</taxon>
        <taxon>Sar</taxon>
        <taxon>Stramenopiles</taxon>
        <taxon>Oomycota</taxon>
        <taxon>Peronosporomycetes</taxon>
        <taxon>Peronosporales</taxon>
        <taxon>Peronosporaceae</taxon>
        <taxon>Phytophthora</taxon>
    </lineage>
</organism>
<evidence type="ECO:0000256" key="6">
    <source>
        <dbReference type="SAM" id="Phobius"/>
    </source>
</evidence>
<feature type="transmembrane region" description="Helical" evidence="6">
    <location>
        <begin position="279"/>
        <end position="301"/>
    </location>
</feature>
<feature type="transmembrane region" description="Helical" evidence="6">
    <location>
        <begin position="210"/>
        <end position="228"/>
    </location>
</feature>
<dbReference type="InterPro" id="IPR039309">
    <property type="entry name" value="BT1"/>
</dbReference>
<feature type="transmembrane region" description="Helical" evidence="6">
    <location>
        <begin position="410"/>
        <end position="431"/>
    </location>
</feature>
<feature type="transmembrane region" description="Helical" evidence="6">
    <location>
        <begin position="443"/>
        <end position="467"/>
    </location>
</feature>
<feature type="transmembrane region" description="Helical" evidence="6">
    <location>
        <begin position="593"/>
        <end position="612"/>
    </location>
</feature>
<dbReference type="EMBL" id="JAGDFM010000066">
    <property type="protein sequence ID" value="KAG7388109.1"/>
    <property type="molecule type" value="Genomic_DNA"/>
</dbReference>
<comment type="caution">
    <text evidence="7">The sequence shown here is derived from an EMBL/GenBank/DDBJ whole genome shotgun (WGS) entry which is preliminary data.</text>
</comment>
<accession>A0A8T1W8T9</accession>
<keyword evidence="8" id="KW-1185">Reference proteome</keyword>
<dbReference type="PANTHER" id="PTHR31585:SF5">
    <property type="entry name" value="RNA-BINDING S4 DOMAIN-CONTAINING PROTEIN"/>
    <property type="match status" value="1"/>
</dbReference>